<dbReference type="Pfam" id="PF11760">
    <property type="entry name" value="CbiG_N"/>
    <property type="match status" value="1"/>
</dbReference>
<accession>A0ABS1EBM4</accession>
<evidence type="ECO:0000259" key="2">
    <source>
        <dbReference type="Pfam" id="PF11761"/>
    </source>
</evidence>
<dbReference type="InterPro" id="IPR021744">
    <property type="entry name" value="CbiG_N"/>
</dbReference>
<dbReference type="SUPFAM" id="SSF159672">
    <property type="entry name" value="CbiG N-terminal domain-like"/>
    <property type="match status" value="1"/>
</dbReference>
<feature type="non-terminal residue" evidence="3">
    <location>
        <position position="183"/>
    </location>
</feature>
<dbReference type="Pfam" id="PF11761">
    <property type="entry name" value="CbiG_mid"/>
    <property type="match status" value="1"/>
</dbReference>
<dbReference type="PANTHER" id="PTHR37477">
    <property type="entry name" value="COBALT-PRECORRIN-5A HYDROLASE"/>
    <property type="match status" value="1"/>
</dbReference>
<proteinExistence type="predicted"/>
<feature type="domain" description="Cobalamin biosynthesis central region" evidence="2">
    <location>
        <begin position="114"/>
        <end position="153"/>
    </location>
</feature>
<evidence type="ECO:0000313" key="3">
    <source>
        <dbReference type="EMBL" id="MBK1727769.1"/>
    </source>
</evidence>
<evidence type="ECO:0000313" key="4">
    <source>
        <dbReference type="Proteomes" id="UP000738126"/>
    </source>
</evidence>
<comment type="caution">
    <text evidence="3">The sequence shown here is derived from an EMBL/GenBank/DDBJ whole genome shotgun (WGS) entry which is preliminary data.</text>
</comment>
<sequence>MAPERIAPLLADLPNPRTTVAAGGLGPALGARLRRPVAQLICLCSVGAAVRLVAPYLADKARDPGVVAVDEAGRFAVAVAGGHLGGANAWAEAVARRLGATPVITTASDSAGLPAVDLLGREQGWRVAAPRAALRRAAAALVNGEPVALVEADATWRPPAPPPANLHRLPGLEGLGAGQAVQV</sequence>
<dbReference type="InterPro" id="IPR052553">
    <property type="entry name" value="CbiG_hydrolase"/>
</dbReference>
<dbReference type="Gene3D" id="3.40.50.11220">
    <property type="match status" value="1"/>
</dbReference>
<gene>
    <name evidence="3" type="ORF">CKO13_12290</name>
</gene>
<protein>
    <recommendedName>
        <fullName evidence="5">Cobalamin (Vitamin B12) biosynthesis CbiG protein</fullName>
    </recommendedName>
</protein>
<keyword evidence="4" id="KW-1185">Reference proteome</keyword>
<reference evidence="3 4" key="1">
    <citation type="journal article" date="2020" name="Microorganisms">
        <title>Osmotic Adaptation and Compatible Solute Biosynthesis of Phototrophic Bacteria as Revealed from Genome Analyses.</title>
        <authorList>
            <person name="Imhoff J.F."/>
            <person name="Rahn T."/>
            <person name="Kunzel S."/>
            <person name="Keller A."/>
            <person name="Neulinger S.C."/>
        </authorList>
    </citation>
    <scope>NUCLEOTIDE SEQUENCE [LARGE SCALE GENOMIC DNA]</scope>
    <source>
        <strain evidence="3 4">DSM 15116</strain>
    </source>
</reference>
<name>A0ABS1EBM4_9GAMM</name>
<evidence type="ECO:0000259" key="1">
    <source>
        <dbReference type="Pfam" id="PF11760"/>
    </source>
</evidence>
<organism evidence="3 4">
    <name type="scientific">Halorhodospira neutriphila</name>
    <dbReference type="NCBI Taxonomy" id="168379"/>
    <lineage>
        <taxon>Bacteria</taxon>
        <taxon>Pseudomonadati</taxon>
        <taxon>Pseudomonadota</taxon>
        <taxon>Gammaproteobacteria</taxon>
        <taxon>Chromatiales</taxon>
        <taxon>Ectothiorhodospiraceae</taxon>
        <taxon>Halorhodospira</taxon>
    </lineage>
</organism>
<dbReference type="EMBL" id="NRSH01000284">
    <property type="protein sequence ID" value="MBK1727769.1"/>
    <property type="molecule type" value="Genomic_DNA"/>
</dbReference>
<dbReference type="InterPro" id="IPR021745">
    <property type="entry name" value="CbiG_mid"/>
</dbReference>
<feature type="domain" description="Cobalamin synthesis G N-terminal" evidence="1">
    <location>
        <begin position="38"/>
        <end position="109"/>
    </location>
</feature>
<dbReference type="InterPro" id="IPR038029">
    <property type="entry name" value="GbiG_N_sf"/>
</dbReference>
<evidence type="ECO:0008006" key="5">
    <source>
        <dbReference type="Google" id="ProtNLM"/>
    </source>
</evidence>
<dbReference type="Proteomes" id="UP000738126">
    <property type="component" value="Unassembled WGS sequence"/>
</dbReference>
<dbReference type="PANTHER" id="PTHR37477:SF1">
    <property type="entry name" value="COBALT-PRECORRIN-5A HYDROLASE"/>
    <property type="match status" value="1"/>
</dbReference>